<name>A0AAU9JDJ4_9CILI</name>
<proteinExistence type="predicted"/>
<comment type="caution">
    <text evidence="1">The sequence shown here is derived from an EMBL/GenBank/DDBJ whole genome shotgun (WGS) entry which is preliminary data.</text>
</comment>
<sequence length="331" mass="39152">MIDRFSCFSSPCKKPVEFICNCTVPETMMCRDHINKHLISLNTHKIANLISEKDHIIKTFNLEKCLLIEIKNTLNVSFGQSFKELLRLKLLEIEESINIIEKIIQDYKRRNIFINSRGSALKIIEKEVNKNKNYLADLILKEKNTQIDAFIKKLGSLKDISEHRQLKAELIEISTFDKYDNYIFLLAQENIDINSKRNKFTKKCKNLQVLFEESIFKLDKYSFSFALRDILSNTFQCNLVKKYEKIPKSFRNSILKTHDKTYKHCNIDFNYLYNYDENLNGTEIYIYDIESGLRTSSVITKSYQNCPYRLLDKITNNKNFKLTFTYSRKSH</sequence>
<dbReference type="Proteomes" id="UP001162131">
    <property type="component" value="Unassembled WGS sequence"/>
</dbReference>
<reference evidence="1" key="1">
    <citation type="submission" date="2021-09" db="EMBL/GenBank/DDBJ databases">
        <authorList>
            <consortium name="AG Swart"/>
            <person name="Singh M."/>
            <person name="Singh A."/>
            <person name="Seah K."/>
            <person name="Emmerich C."/>
        </authorList>
    </citation>
    <scope>NUCLEOTIDE SEQUENCE</scope>
    <source>
        <strain evidence="1">ATCC30299</strain>
    </source>
</reference>
<organism evidence="1 2">
    <name type="scientific">Blepharisma stoltei</name>
    <dbReference type="NCBI Taxonomy" id="1481888"/>
    <lineage>
        <taxon>Eukaryota</taxon>
        <taxon>Sar</taxon>
        <taxon>Alveolata</taxon>
        <taxon>Ciliophora</taxon>
        <taxon>Postciliodesmatophora</taxon>
        <taxon>Heterotrichea</taxon>
        <taxon>Heterotrichida</taxon>
        <taxon>Blepharismidae</taxon>
        <taxon>Blepharisma</taxon>
    </lineage>
</organism>
<protein>
    <submittedName>
        <fullName evidence="1">Uncharacterized protein</fullName>
    </submittedName>
</protein>
<gene>
    <name evidence="1" type="ORF">BSTOLATCC_MIC34761</name>
</gene>
<keyword evidence="2" id="KW-1185">Reference proteome</keyword>
<dbReference type="AlphaFoldDB" id="A0AAU9JDJ4"/>
<dbReference type="EMBL" id="CAJZBQ010000035">
    <property type="protein sequence ID" value="CAG9323721.1"/>
    <property type="molecule type" value="Genomic_DNA"/>
</dbReference>
<accession>A0AAU9JDJ4</accession>
<evidence type="ECO:0000313" key="2">
    <source>
        <dbReference type="Proteomes" id="UP001162131"/>
    </source>
</evidence>
<evidence type="ECO:0000313" key="1">
    <source>
        <dbReference type="EMBL" id="CAG9323721.1"/>
    </source>
</evidence>